<proteinExistence type="predicted"/>
<gene>
    <name evidence="1" type="primary">AlNc14C466G11810</name>
    <name evidence="1" type="ORF">ALNC14_132980</name>
</gene>
<sequence length="148" mass="17344">MVRDKANAEKNNQRISQICFWMTAVEHRSIKQEFPPGQKALGGYFDKKCSSSIPDCDFRRISTCRRLCVGDIEQYSCMYSTVRRVSRNIRPNEYFDAILQFDDSVTRLSIPSEINLTKRETYDWKQLMTPLRSWDQIEGLLKSETTDV</sequence>
<dbReference type="EMBL" id="FR824508">
    <property type="protein sequence ID" value="CCA27154.1"/>
    <property type="molecule type" value="Genomic_DNA"/>
</dbReference>
<dbReference type="HOGENOM" id="CLU_1762145_0_0_1"/>
<dbReference type="AlphaFoldDB" id="F0X072"/>
<name>F0X072_9STRA</name>
<accession>F0X072</accession>
<organism evidence="1">
    <name type="scientific">Albugo laibachii Nc14</name>
    <dbReference type="NCBI Taxonomy" id="890382"/>
    <lineage>
        <taxon>Eukaryota</taxon>
        <taxon>Sar</taxon>
        <taxon>Stramenopiles</taxon>
        <taxon>Oomycota</taxon>
        <taxon>Peronosporomycetes</taxon>
        <taxon>Albuginales</taxon>
        <taxon>Albuginaceae</taxon>
        <taxon>Albugo</taxon>
    </lineage>
</organism>
<evidence type="ECO:0000313" key="1">
    <source>
        <dbReference type="EMBL" id="CCA27154.1"/>
    </source>
</evidence>
<protein>
    <submittedName>
        <fullName evidence="1">AlNc14C466G11810 protein</fullName>
    </submittedName>
</protein>
<reference evidence="1" key="1">
    <citation type="journal article" date="2011" name="PLoS Biol.">
        <title>Gene gain and loss during evolution of obligate parasitism in the white rust pathogen of Arabidopsis thaliana.</title>
        <authorList>
            <person name="Kemen E."/>
            <person name="Gardiner A."/>
            <person name="Schultz-Larsen T."/>
            <person name="Kemen A.C."/>
            <person name="Balmuth A.L."/>
            <person name="Robert-Seilaniantz A."/>
            <person name="Bailey K."/>
            <person name="Holub E."/>
            <person name="Studholme D.J."/>
            <person name="Maclean D."/>
            <person name="Jones J.D."/>
        </authorList>
    </citation>
    <scope>NUCLEOTIDE SEQUENCE</scope>
</reference>
<reference evidence="1" key="2">
    <citation type="submission" date="2011-02" db="EMBL/GenBank/DDBJ databases">
        <authorList>
            <person name="MacLean D."/>
        </authorList>
    </citation>
    <scope>NUCLEOTIDE SEQUENCE</scope>
</reference>